<evidence type="ECO:0000313" key="6">
    <source>
        <dbReference type="EMBL" id="GAA2228748.1"/>
    </source>
</evidence>
<accession>A0ABN3DE70</accession>
<keyword evidence="7" id="KW-1185">Reference proteome</keyword>
<evidence type="ECO:0000256" key="2">
    <source>
        <dbReference type="ARBA" id="ARBA00005102"/>
    </source>
</evidence>
<dbReference type="RefSeq" id="WP_344634563.1">
    <property type="nucleotide sequence ID" value="NZ_BAAATR010000002.1"/>
</dbReference>
<feature type="domain" description="Acyltransferase MbtK/IucB-like conserved" evidence="5">
    <location>
        <begin position="26"/>
        <end position="74"/>
    </location>
</feature>
<proteinExistence type="predicted"/>
<protein>
    <recommendedName>
        <fullName evidence="3">Lysine N-acyltransferase MbtK</fullName>
    </recommendedName>
    <alternativeName>
        <fullName evidence="4">Mycobactin synthase protein K</fullName>
    </alternativeName>
</protein>
<dbReference type="SUPFAM" id="SSF55729">
    <property type="entry name" value="Acyl-CoA N-acyltransferases (Nat)"/>
    <property type="match status" value="1"/>
</dbReference>
<dbReference type="SMART" id="SM01006">
    <property type="entry name" value="AlcB"/>
    <property type="match status" value="1"/>
</dbReference>
<dbReference type="InterPro" id="IPR019432">
    <property type="entry name" value="Acyltransferase_MbtK/IucB-like"/>
</dbReference>
<dbReference type="PANTHER" id="PTHR31438:SF1">
    <property type="entry name" value="LYSINE N-ACYLTRANSFERASE C17G9.06C-RELATED"/>
    <property type="match status" value="1"/>
</dbReference>
<name>A0ABN3DE70_9ACTN</name>
<dbReference type="PANTHER" id="PTHR31438">
    <property type="entry name" value="LYSINE N-ACYLTRANSFERASE C17G9.06C-RELATED"/>
    <property type="match status" value="1"/>
</dbReference>
<evidence type="ECO:0000256" key="3">
    <source>
        <dbReference type="ARBA" id="ARBA00020586"/>
    </source>
</evidence>
<evidence type="ECO:0000259" key="5">
    <source>
        <dbReference type="SMART" id="SM01006"/>
    </source>
</evidence>
<dbReference type="InterPro" id="IPR016181">
    <property type="entry name" value="Acyl_CoA_acyltransferase"/>
</dbReference>
<organism evidence="6 7">
    <name type="scientific">Kitasatospora cystarginea</name>
    <dbReference type="NCBI Taxonomy" id="58350"/>
    <lineage>
        <taxon>Bacteria</taxon>
        <taxon>Bacillati</taxon>
        <taxon>Actinomycetota</taxon>
        <taxon>Actinomycetes</taxon>
        <taxon>Kitasatosporales</taxon>
        <taxon>Streptomycetaceae</taxon>
        <taxon>Kitasatospora</taxon>
    </lineage>
</organism>
<dbReference type="EMBL" id="BAAATR010000002">
    <property type="protein sequence ID" value="GAA2228748.1"/>
    <property type="molecule type" value="Genomic_DNA"/>
</dbReference>
<evidence type="ECO:0000313" key="7">
    <source>
        <dbReference type="Proteomes" id="UP001500305"/>
    </source>
</evidence>
<sequence>MTDPLAHRRTAVHERTVEGFGTVRVLPLDPATDAGVVHGWVTQERARFWGMLDADRARVQEIYEYVDSLSTHHAYLIHHEDRPAALFQTYQPEHDPVGECYQVRPGDFGIHLLIGPVLGDPVPGWTGTLLSVFLGHVLADPARLRLVAEPDARNDRAIARLIRTGFTPGPEIQLPHKRARLLFLDRADFTGAG</sequence>
<dbReference type="Proteomes" id="UP001500305">
    <property type="component" value="Unassembled WGS sequence"/>
</dbReference>
<dbReference type="Gene3D" id="3.40.630.30">
    <property type="match status" value="1"/>
</dbReference>
<reference evidence="6 7" key="1">
    <citation type="journal article" date="2019" name="Int. J. Syst. Evol. Microbiol.">
        <title>The Global Catalogue of Microorganisms (GCM) 10K type strain sequencing project: providing services to taxonomists for standard genome sequencing and annotation.</title>
        <authorList>
            <consortium name="The Broad Institute Genomics Platform"/>
            <consortium name="The Broad Institute Genome Sequencing Center for Infectious Disease"/>
            <person name="Wu L."/>
            <person name="Ma J."/>
        </authorList>
    </citation>
    <scope>NUCLEOTIDE SEQUENCE [LARGE SCALE GENOMIC DNA]</scope>
    <source>
        <strain evidence="6 7">JCM 7356</strain>
    </source>
</reference>
<comment type="function">
    <text evidence="1">Acyltransferase required for the direct transfer of medium- to long-chain fatty acyl moieties from a carrier protein (MbtL) on to the epsilon-amino group of lysine residue in the mycobactin core.</text>
</comment>
<evidence type="ECO:0000256" key="1">
    <source>
        <dbReference type="ARBA" id="ARBA00003818"/>
    </source>
</evidence>
<gene>
    <name evidence="6" type="ORF">GCM10010430_05640</name>
</gene>
<dbReference type="Pfam" id="PF13523">
    <property type="entry name" value="Acetyltransf_8"/>
    <property type="match status" value="1"/>
</dbReference>
<comment type="caution">
    <text evidence="6">The sequence shown here is derived from an EMBL/GenBank/DDBJ whole genome shotgun (WGS) entry which is preliminary data.</text>
</comment>
<evidence type="ECO:0000256" key="4">
    <source>
        <dbReference type="ARBA" id="ARBA00031122"/>
    </source>
</evidence>
<comment type="pathway">
    <text evidence="2">Siderophore biosynthesis; mycobactin biosynthesis.</text>
</comment>